<organism evidence="1 2">
    <name type="scientific">Choiromyces venosus 120613-1</name>
    <dbReference type="NCBI Taxonomy" id="1336337"/>
    <lineage>
        <taxon>Eukaryota</taxon>
        <taxon>Fungi</taxon>
        <taxon>Dikarya</taxon>
        <taxon>Ascomycota</taxon>
        <taxon>Pezizomycotina</taxon>
        <taxon>Pezizomycetes</taxon>
        <taxon>Pezizales</taxon>
        <taxon>Tuberaceae</taxon>
        <taxon>Choiromyces</taxon>
    </lineage>
</organism>
<proteinExistence type="predicted"/>
<protein>
    <submittedName>
        <fullName evidence="1">Uncharacterized protein</fullName>
    </submittedName>
</protein>
<evidence type="ECO:0000313" key="1">
    <source>
        <dbReference type="EMBL" id="RPA91718.1"/>
    </source>
</evidence>
<gene>
    <name evidence="1" type="ORF">L873DRAFT_1712802</name>
</gene>
<dbReference type="STRING" id="1336337.A0A3N4J3P0"/>
<name>A0A3N4J3P0_9PEZI</name>
<dbReference type="Proteomes" id="UP000276215">
    <property type="component" value="Unassembled WGS sequence"/>
</dbReference>
<reference evidence="1 2" key="1">
    <citation type="journal article" date="2018" name="Nat. Ecol. Evol.">
        <title>Pezizomycetes genomes reveal the molecular basis of ectomycorrhizal truffle lifestyle.</title>
        <authorList>
            <person name="Murat C."/>
            <person name="Payen T."/>
            <person name="Noel B."/>
            <person name="Kuo A."/>
            <person name="Morin E."/>
            <person name="Chen J."/>
            <person name="Kohler A."/>
            <person name="Krizsan K."/>
            <person name="Balestrini R."/>
            <person name="Da Silva C."/>
            <person name="Montanini B."/>
            <person name="Hainaut M."/>
            <person name="Levati E."/>
            <person name="Barry K.W."/>
            <person name="Belfiori B."/>
            <person name="Cichocki N."/>
            <person name="Clum A."/>
            <person name="Dockter R.B."/>
            <person name="Fauchery L."/>
            <person name="Guy J."/>
            <person name="Iotti M."/>
            <person name="Le Tacon F."/>
            <person name="Lindquist E.A."/>
            <person name="Lipzen A."/>
            <person name="Malagnac F."/>
            <person name="Mello A."/>
            <person name="Molinier V."/>
            <person name="Miyauchi S."/>
            <person name="Poulain J."/>
            <person name="Riccioni C."/>
            <person name="Rubini A."/>
            <person name="Sitrit Y."/>
            <person name="Splivallo R."/>
            <person name="Traeger S."/>
            <person name="Wang M."/>
            <person name="Zifcakova L."/>
            <person name="Wipf D."/>
            <person name="Zambonelli A."/>
            <person name="Paolocci F."/>
            <person name="Nowrousian M."/>
            <person name="Ottonello S."/>
            <person name="Baldrian P."/>
            <person name="Spatafora J.W."/>
            <person name="Henrissat B."/>
            <person name="Nagy L.G."/>
            <person name="Aury J.M."/>
            <person name="Wincker P."/>
            <person name="Grigoriev I.V."/>
            <person name="Bonfante P."/>
            <person name="Martin F.M."/>
        </authorList>
    </citation>
    <scope>NUCLEOTIDE SEQUENCE [LARGE SCALE GENOMIC DNA]</scope>
    <source>
        <strain evidence="1 2">120613-1</strain>
    </source>
</reference>
<evidence type="ECO:0000313" key="2">
    <source>
        <dbReference type="Proteomes" id="UP000276215"/>
    </source>
</evidence>
<accession>A0A3N4J3P0</accession>
<dbReference type="OrthoDB" id="438641at2759"/>
<keyword evidence="2" id="KW-1185">Reference proteome</keyword>
<dbReference type="EMBL" id="ML120489">
    <property type="protein sequence ID" value="RPA91718.1"/>
    <property type="molecule type" value="Genomic_DNA"/>
</dbReference>
<dbReference type="AlphaFoldDB" id="A0A3N4J3P0"/>
<sequence length="221" mass="25362">MFPFERADRWSVYFNRAEIILKAAEGRKGQKPLFKPSRATAIYAHNACSSRTQSRAAGTTLIATNIAYNEHPPCITPFDALEKKYLDDLWLELAHRGSYVILRAVVNPNKYVSISIIAEDENGEVELVQIYNQDDRRLPVSIVPEGQVFIVKEPFFKTTSGGGTSIRVDHVSDIVFLDGEDERIPEKWRPRLRLLARRPLDWKEDGNRFYGGKQYFEAAQW</sequence>